<sequence>MWLLITGLGGFCPTLPEELFPVLGEFGGGWRPATRLPRASQTCSIGLMSGEHAGHSIRTIPSSKRKSSFTRLAQCGLQLSSIKMKSFPIAAA</sequence>
<gene>
    <name evidence="1" type="ORF">TNCV_2637121</name>
</gene>
<comment type="caution">
    <text evidence="1">The sequence shown here is derived from an EMBL/GenBank/DDBJ whole genome shotgun (WGS) entry which is preliminary data.</text>
</comment>
<evidence type="ECO:0000313" key="2">
    <source>
        <dbReference type="Proteomes" id="UP000887159"/>
    </source>
</evidence>
<organism evidence="1 2">
    <name type="scientific">Trichonephila clavipes</name>
    <name type="common">Golden silk orbweaver</name>
    <name type="synonym">Nephila clavipes</name>
    <dbReference type="NCBI Taxonomy" id="2585209"/>
    <lineage>
        <taxon>Eukaryota</taxon>
        <taxon>Metazoa</taxon>
        <taxon>Ecdysozoa</taxon>
        <taxon>Arthropoda</taxon>
        <taxon>Chelicerata</taxon>
        <taxon>Arachnida</taxon>
        <taxon>Araneae</taxon>
        <taxon>Araneomorphae</taxon>
        <taxon>Entelegynae</taxon>
        <taxon>Araneoidea</taxon>
        <taxon>Nephilidae</taxon>
        <taxon>Trichonephila</taxon>
    </lineage>
</organism>
<dbReference type="Proteomes" id="UP000887159">
    <property type="component" value="Unassembled WGS sequence"/>
</dbReference>
<dbReference type="EMBL" id="BMAU01021021">
    <property type="protein sequence ID" value="GFX87072.1"/>
    <property type="molecule type" value="Genomic_DNA"/>
</dbReference>
<accession>A0A8X6RCF3</accession>
<dbReference type="AlphaFoldDB" id="A0A8X6RCF3"/>
<proteinExistence type="predicted"/>
<reference evidence="1" key="1">
    <citation type="submission" date="2020-08" db="EMBL/GenBank/DDBJ databases">
        <title>Multicomponent nature underlies the extraordinary mechanical properties of spider dragline silk.</title>
        <authorList>
            <person name="Kono N."/>
            <person name="Nakamura H."/>
            <person name="Mori M."/>
            <person name="Yoshida Y."/>
            <person name="Ohtoshi R."/>
            <person name="Malay A.D."/>
            <person name="Moran D.A.P."/>
            <person name="Tomita M."/>
            <person name="Numata K."/>
            <person name="Arakawa K."/>
        </authorList>
    </citation>
    <scope>NUCLEOTIDE SEQUENCE</scope>
</reference>
<name>A0A8X6RCF3_TRICX</name>
<evidence type="ECO:0000313" key="1">
    <source>
        <dbReference type="EMBL" id="GFX87072.1"/>
    </source>
</evidence>
<protein>
    <submittedName>
        <fullName evidence="1">Uncharacterized protein</fullName>
    </submittedName>
</protein>
<keyword evidence="2" id="KW-1185">Reference proteome</keyword>